<accession>A0AAP0PAJ9</accession>
<evidence type="ECO:0000313" key="2">
    <source>
        <dbReference type="Proteomes" id="UP001417504"/>
    </source>
</evidence>
<proteinExistence type="predicted"/>
<keyword evidence="2" id="KW-1185">Reference proteome</keyword>
<dbReference type="AlphaFoldDB" id="A0AAP0PAJ9"/>
<name>A0AAP0PAJ9_9MAGN</name>
<gene>
    <name evidence="1" type="ORF">Sjap_008122</name>
</gene>
<comment type="caution">
    <text evidence="1">The sequence shown here is derived from an EMBL/GenBank/DDBJ whole genome shotgun (WGS) entry which is preliminary data.</text>
</comment>
<evidence type="ECO:0000313" key="1">
    <source>
        <dbReference type="EMBL" id="KAK9137528.1"/>
    </source>
</evidence>
<dbReference type="EMBL" id="JBBNAE010000003">
    <property type="protein sequence ID" value="KAK9137528.1"/>
    <property type="molecule type" value="Genomic_DNA"/>
</dbReference>
<dbReference type="Proteomes" id="UP001417504">
    <property type="component" value="Unassembled WGS sequence"/>
</dbReference>
<reference evidence="1 2" key="1">
    <citation type="submission" date="2024-01" db="EMBL/GenBank/DDBJ databases">
        <title>Genome assemblies of Stephania.</title>
        <authorList>
            <person name="Yang L."/>
        </authorList>
    </citation>
    <scope>NUCLEOTIDE SEQUENCE [LARGE SCALE GENOMIC DNA]</scope>
    <source>
        <strain evidence="1">QJT</strain>
        <tissue evidence="1">Leaf</tissue>
    </source>
</reference>
<organism evidence="1 2">
    <name type="scientific">Stephania japonica</name>
    <dbReference type="NCBI Taxonomy" id="461633"/>
    <lineage>
        <taxon>Eukaryota</taxon>
        <taxon>Viridiplantae</taxon>
        <taxon>Streptophyta</taxon>
        <taxon>Embryophyta</taxon>
        <taxon>Tracheophyta</taxon>
        <taxon>Spermatophyta</taxon>
        <taxon>Magnoliopsida</taxon>
        <taxon>Ranunculales</taxon>
        <taxon>Menispermaceae</taxon>
        <taxon>Menispermoideae</taxon>
        <taxon>Cissampelideae</taxon>
        <taxon>Stephania</taxon>
    </lineage>
</organism>
<protein>
    <submittedName>
        <fullName evidence="1">Uncharacterized protein</fullName>
    </submittedName>
</protein>
<sequence>MELGVSNDDEVMDRCGKGSGLRGVAQVGKDRKAQDSVVAVGRCCAGGDDRRQVRGPTWSYTRASIVLEPQYVAVLWWNVVVCVCTTVVSTVCPTEGMFYRDEAGRRRCSEGPQNSDGPRAHSLGIIIVDLLSAPGTPPPTSNSLGRLNLTEDVSDRLNEDHSLTGGLDLSLSLLVVSVVHPYIGTVRLGWDCRHRKRPVVVTGVLIRVEWLLAAAVVVAAMTGDKSELCRRFVLRRECSAVTRLVGDDARRVAGAPMVPEHTPLALSLLPPWTVPLPSNRRDMGVVEDPITFMVVSHPPPPERSKQW</sequence>